<sequence length="327" mass="37151">MSPSKSEKLNMSTQPSEIQGMNVAKEDISSAIRSFLSRCSIPYRKVPMDLPFLELCYNEAAKRGYTVEGSDPLKPFIPAGVTIAITSYAHLRDTSVQVWMALYTACAIYCEDIHQKDTTAMAVFFERLIRGKPQEDRALDAFADLILETSRHFPRITANFMVSSTLNFVNALLLEDQTQTLKFSTHASNYPAFSRTMSGLSELYALAIFPSMETPLESFIQALPTLMVFIVNVNDILSFYKEELYGETVNQISLLALCRDRSKSHAFHSLIHETVEAHEKIIRILEPDREALDAYKEFARGYVEFHVSLDSRYRLNELEFQPVLSIL</sequence>
<evidence type="ECO:0000313" key="4">
    <source>
        <dbReference type="Proteomes" id="UP001150238"/>
    </source>
</evidence>
<protein>
    <submittedName>
        <fullName evidence="3">Trichodiene synthase-domain-containing protein</fullName>
    </submittedName>
</protein>
<accession>A0A9W9AYL2</accession>
<dbReference type="EMBL" id="JANVFS010000003">
    <property type="protein sequence ID" value="KAJ4493630.1"/>
    <property type="molecule type" value="Genomic_DNA"/>
</dbReference>
<reference evidence="3" key="2">
    <citation type="journal article" date="2023" name="Proc. Natl. Acad. Sci. U.S.A.">
        <title>A global phylogenomic analysis of the shiitake genus Lentinula.</title>
        <authorList>
            <person name="Sierra-Patev S."/>
            <person name="Min B."/>
            <person name="Naranjo-Ortiz M."/>
            <person name="Looney B."/>
            <person name="Konkel Z."/>
            <person name="Slot J.C."/>
            <person name="Sakamoto Y."/>
            <person name="Steenwyk J.L."/>
            <person name="Rokas A."/>
            <person name="Carro J."/>
            <person name="Camarero S."/>
            <person name="Ferreira P."/>
            <person name="Molpeceres G."/>
            <person name="Ruiz-Duenas F.J."/>
            <person name="Serrano A."/>
            <person name="Henrissat B."/>
            <person name="Drula E."/>
            <person name="Hughes K.W."/>
            <person name="Mata J.L."/>
            <person name="Ishikawa N.K."/>
            <person name="Vargas-Isla R."/>
            <person name="Ushijima S."/>
            <person name="Smith C.A."/>
            <person name="Donoghue J."/>
            <person name="Ahrendt S."/>
            <person name="Andreopoulos W."/>
            <person name="He G."/>
            <person name="LaButti K."/>
            <person name="Lipzen A."/>
            <person name="Ng V."/>
            <person name="Riley R."/>
            <person name="Sandor L."/>
            <person name="Barry K."/>
            <person name="Martinez A.T."/>
            <person name="Xiao Y."/>
            <person name="Gibbons J.G."/>
            <person name="Terashima K."/>
            <person name="Grigoriev I.V."/>
            <person name="Hibbett D."/>
        </authorList>
    </citation>
    <scope>NUCLEOTIDE SEQUENCE</scope>
    <source>
        <strain evidence="3">Sp2 HRB7682 ss15</strain>
    </source>
</reference>
<dbReference type="Gene3D" id="1.10.600.10">
    <property type="entry name" value="Farnesyl Diphosphate Synthase"/>
    <property type="match status" value="1"/>
</dbReference>
<dbReference type="AlphaFoldDB" id="A0A9W9AYL2"/>
<dbReference type="Pfam" id="PF06330">
    <property type="entry name" value="TRI5"/>
    <property type="match status" value="1"/>
</dbReference>
<evidence type="ECO:0000256" key="1">
    <source>
        <dbReference type="ARBA" id="ARBA00007946"/>
    </source>
</evidence>
<name>A0A9W9AYL2_9AGAR</name>
<dbReference type="InterPro" id="IPR008949">
    <property type="entry name" value="Isoprenoid_synthase_dom_sf"/>
</dbReference>
<proteinExistence type="inferred from homology"/>
<dbReference type="Proteomes" id="UP001150238">
    <property type="component" value="Unassembled WGS sequence"/>
</dbReference>
<evidence type="ECO:0000256" key="2">
    <source>
        <dbReference type="ARBA" id="ARBA00023239"/>
    </source>
</evidence>
<reference evidence="3" key="1">
    <citation type="submission" date="2022-08" db="EMBL/GenBank/DDBJ databases">
        <authorList>
            <consortium name="DOE Joint Genome Institute"/>
            <person name="Min B."/>
            <person name="Riley R."/>
            <person name="Sierra-Patev S."/>
            <person name="Naranjo-Ortiz M."/>
            <person name="Looney B."/>
            <person name="Konkel Z."/>
            <person name="Slot J.C."/>
            <person name="Sakamoto Y."/>
            <person name="Steenwyk J.L."/>
            <person name="Rokas A."/>
            <person name="Carro J."/>
            <person name="Camarero S."/>
            <person name="Ferreira P."/>
            <person name="Molpeceres G."/>
            <person name="Ruiz-Duenas F.J."/>
            <person name="Serrano A."/>
            <person name="Henrissat B."/>
            <person name="Drula E."/>
            <person name="Hughes K.W."/>
            <person name="Mata J.L."/>
            <person name="Ishikawa N.K."/>
            <person name="Vargas-Isla R."/>
            <person name="Ushijima S."/>
            <person name="Smith C.A."/>
            <person name="Ahrendt S."/>
            <person name="Andreopoulos W."/>
            <person name="He G."/>
            <person name="Labutti K."/>
            <person name="Lipzen A."/>
            <person name="Ng V."/>
            <person name="Sandor L."/>
            <person name="Barry K."/>
            <person name="Martinez A.T."/>
            <person name="Xiao Y."/>
            <person name="Gibbons J.G."/>
            <person name="Terashima K."/>
            <person name="Hibbett D.S."/>
            <person name="Grigoriev I.V."/>
        </authorList>
    </citation>
    <scope>NUCLEOTIDE SEQUENCE</scope>
    <source>
        <strain evidence="3">Sp2 HRB7682 ss15</strain>
    </source>
</reference>
<comment type="caution">
    <text evidence="3">The sequence shown here is derived from an EMBL/GenBank/DDBJ whole genome shotgun (WGS) entry which is preliminary data.</text>
</comment>
<dbReference type="SUPFAM" id="SSF48576">
    <property type="entry name" value="Terpenoid synthases"/>
    <property type="match status" value="1"/>
</dbReference>
<keyword evidence="2" id="KW-0456">Lyase</keyword>
<evidence type="ECO:0000313" key="3">
    <source>
        <dbReference type="EMBL" id="KAJ4493630.1"/>
    </source>
</evidence>
<comment type="similarity">
    <text evidence="1">Belongs to the trichodiene synthase family.</text>
</comment>
<dbReference type="InterPro" id="IPR024652">
    <property type="entry name" value="Trichodiene_synth"/>
</dbReference>
<organism evidence="3 4">
    <name type="scientific">Lentinula lateritia</name>
    <dbReference type="NCBI Taxonomy" id="40482"/>
    <lineage>
        <taxon>Eukaryota</taxon>
        <taxon>Fungi</taxon>
        <taxon>Dikarya</taxon>
        <taxon>Basidiomycota</taxon>
        <taxon>Agaricomycotina</taxon>
        <taxon>Agaricomycetes</taxon>
        <taxon>Agaricomycetidae</taxon>
        <taxon>Agaricales</taxon>
        <taxon>Marasmiineae</taxon>
        <taxon>Omphalotaceae</taxon>
        <taxon>Lentinula</taxon>
    </lineage>
</organism>
<dbReference type="GO" id="GO:0016838">
    <property type="term" value="F:carbon-oxygen lyase activity, acting on phosphates"/>
    <property type="evidence" value="ECO:0007669"/>
    <property type="project" value="InterPro"/>
</dbReference>
<gene>
    <name evidence="3" type="ORF">C8J55DRAFT_581482</name>
</gene>